<dbReference type="Gene3D" id="3.40.50.300">
    <property type="entry name" value="P-loop containing nucleotide triphosphate hydrolases"/>
    <property type="match status" value="1"/>
</dbReference>
<reference evidence="2 3" key="1">
    <citation type="submission" date="2019-06" db="EMBL/GenBank/DDBJ databases">
        <title>Whole genome shotgun sequence of Pseudonocardia hydrocarbonoxydans NBRC 14498.</title>
        <authorList>
            <person name="Hosoyama A."/>
            <person name="Uohara A."/>
            <person name="Ohji S."/>
            <person name="Ichikawa N."/>
        </authorList>
    </citation>
    <scope>NUCLEOTIDE SEQUENCE [LARGE SCALE GENOMIC DNA]</scope>
    <source>
        <strain evidence="2 3">NBRC 14498</strain>
    </source>
</reference>
<sequence length="602" mass="65119">MAVPAAMELVDLALRAAHAYERPDLAVRLGHTRHRLEDPNVRVLIVGEFKQGKSQLVNALINAPVCPVDDDLATAVPTAVLYAEQPSVTLVWEGEQRRRSDVPVAKLADYVSEAGNPGNRQGLSRAEVGLPRNLLKDGLVLVDTPGVGGLGSAHGAATMATLPTADAVLLVSDASQEYTAPELDFLATAMRLCPNVAGVITKTDLYPHWRRITDLDRGHLAAAGITADLFPVSSVLRLEAVRSEDAELNTESGFAALVTFLRSEVLARADDLDRRSTSQDVLAVADQMGATMRAELAAQQNPQHAAALVSDLEIARGRAAALKDRSARWQHTLSDGVQDLSADIEHDLRDRLRVIGREADGLLDAADPADIWDQFGEWLEGQVATATSANFVWAGQRAEWLATQVAEHFAAEGDAVLPALRTGRTGEVGGHVDRLERPEQERLSIGQKLYVGARGGYGGMLMIGLATTLAGFAMLNPLSIGAGLLFGAKTVREEQARQLARRKSDAKTAVRKHLDEVTFQVGKDSRDMLRQVQRQLRDHFTSLAEELQTSVDSSVKAAQKAVSGDENVRRARIRDLEAELDRIAKLEERARALVPGARKVLV</sequence>
<dbReference type="InterPro" id="IPR051943">
    <property type="entry name" value="TRAFAC_Dynamin-like_GTPase"/>
</dbReference>
<gene>
    <name evidence="2" type="ORF">PHY01_38080</name>
</gene>
<dbReference type="OrthoDB" id="3798616at2"/>
<dbReference type="Proteomes" id="UP000320338">
    <property type="component" value="Unassembled WGS sequence"/>
</dbReference>
<dbReference type="InterPro" id="IPR045063">
    <property type="entry name" value="Dynamin_N"/>
</dbReference>
<dbReference type="PANTHER" id="PTHR43681">
    <property type="entry name" value="TRANSMEMBRANE GTPASE FZO"/>
    <property type="match status" value="1"/>
</dbReference>
<keyword evidence="3" id="KW-1185">Reference proteome</keyword>
<dbReference type="PANTHER" id="PTHR43681:SF1">
    <property type="entry name" value="SARCALUMENIN"/>
    <property type="match status" value="1"/>
</dbReference>
<evidence type="ECO:0000313" key="3">
    <source>
        <dbReference type="Proteomes" id="UP000320338"/>
    </source>
</evidence>
<dbReference type="Pfam" id="PF00350">
    <property type="entry name" value="Dynamin_N"/>
    <property type="match status" value="1"/>
</dbReference>
<evidence type="ECO:0000313" key="2">
    <source>
        <dbReference type="EMBL" id="GEC21525.1"/>
    </source>
</evidence>
<feature type="domain" description="Dynamin N-terminal" evidence="1">
    <location>
        <begin position="43"/>
        <end position="191"/>
    </location>
</feature>
<evidence type="ECO:0000259" key="1">
    <source>
        <dbReference type="Pfam" id="PF00350"/>
    </source>
</evidence>
<dbReference type="EMBL" id="BJNG01000035">
    <property type="protein sequence ID" value="GEC21525.1"/>
    <property type="molecule type" value="Genomic_DNA"/>
</dbReference>
<dbReference type="SUPFAM" id="SSF52540">
    <property type="entry name" value="P-loop containing nucleoside triphosphate hydrolases"/>
    <property type="match status" value="1"/>
</dbReference>
<dbReference type="AlphaFoldDB" id="A0A4Y3WRP6"/>
<proteinExistence type="predicted"/>
<dbReference type="RefSeq" id="WP_141280332.1">
    <property type="nucleotide sequence ID" value="NZ_BAAARZ010000014.1"/>
</dbReference>
<name>A0A4Y3WRP6_9PSEU</name>
<protein>
    <submittedName>
        <fullName evidence="2">Isoniazid-inducible protein iniA</fullName>
    </submittedName>
</protein>
<organism evidence="2 3">
    <name type="scientific">Pseudonocardia hydrocarbonoxydans</name>
    <dbReference type="NCBI Taxonomy" id="76726"/>
    <lineage>
        <taxon>Bacteria</taxon>
        <taxon>Bacillati</taxon>
        <taxon>Actinomycetota</taxon>
        <taxon>Actinomycetes</taxon>
        <taxon>Pseudonocardiales</taxon>
        <taxon>Pseudonocardiaceae</taxon>
        <taxon>Pseudonocardia</taxon>
    </lineage>
</organism>
<accession>A0A4Y3WRP6</accession>
<dbReference type="InterPro" id="IPR027417">
    <property type="entry name" value="P-loop_NTPase"/>
</dbReference>
<comment type="caution">
    <text evidence="2">The sequence shown here is derived from an EMBL/GenBank/DDBJ whole genome shotgun (WGS) entry which is preliminary data.</text>
</comment>